<dbReference type="Proteomes" id="UP000233332">
    <property type="component" value="Unassembled WGS sequence"/>
</dbReference>
<dbReference type="PANTHER" id="PTHR10204:SF34">
    <property type="entry name" value="NAD(P)H DEHYDROGENASE [QUINONE] 1 ISOFORM 1"/>
    <property type="match status" value="1"/>
</dbReference>
<keyword evidence="5" id="KW-1185">Reference proteome</keyword>
<evidence type="ECO:0000256" key="2">
    <source>
        <dbReference type="ARBA" id="ARBA00023002"/>
    </source>
</evidence>
<dbReference type="InterPro" id="IPR003680">
    <property type="entry name" value="Flavodoxin_fold"/>
</dbReference>
<comment type="caution">
    <text evidence="4">The sequence shown here is derived from an EMBL/GenBank/DDBJ whole genome shotgun (WGS) entry which is preliminary data.</text>
</comment>
<dbReference type="Gene3D" id="3.40.50.360">
    <property type="match status" value="1"/>
</dbReference>
<dbReference type="InterPro" id="IPR051545">
    <property type="entry name" value="NAD(P)H_dehydrogenase_qn"/>
</dbReference>
<evidence type="ECO:0000313" key="5">
    <source>
        <dbReference type="Proteomes" id="UP000233332"/>
    </source>
</evidence>
<dbReference type="PANTHER" id="PTHR10204">
    <property type="entry name" value="NAD P H OXIDOREDUCTASE-RELATED"/>
    <property type="match status" value="1"/>
</dbReference>
<sequence>MKILIVHAHPEPHSFNASMTHKAGDALRRAGHQVTVSDLYAEGFDPVEAPRHYQDRENRDVFSPLGEQRHAYKGGTLAPDVAREIDRLEQADLLILQFPLWWHGMPAILKGWMDRVFVSGGLYSSKMRYDAGYFRGKRALVSMTSGAPAQAFGPGARGGDPDTLLWPVHYSLHYMGFTVLPPFTAYGVQGHGYSYQSNDALGRHLQALLDGWVEHVTQIDNAKPLSFPGWQDWDVDGRALR</sequence>
<dbReference type="RefSeq" id="WP_101304243.1">
    <property type="nucleotide sequence ID" value="NZ_NXGX01000007.1"/>
</dbReference>
<feature type="domain" description="Flavodoxin-like fold" evidence="3">
    <location>
        <begin position="1"/>
        <end position="193"/>
    </location>
</feature>
<dbReference type="SUPFAM" id="SSF52218">
    <property type="entry name" value="Flavoproteins"/>
    <property type="match status" value="1"/>
</dbReference>
<comment type="similarity">
    <text evidence="1">Belongs to the NAD(P)H dehydrogenase (quinone) family.</text>
</comment>
<dbReference type="Pfam" id="PF02525">
    <property type="entry name" value="Flavodoxin_2"/>
    <property type="match status" value="1"/>
</dbReference>
<proteinExistence type="inferred from homology"/>
<keyword evidence="2" id="KW-0560">Oxidoreductase</keyword>
<evidence type="ECO:0000256" key="1">
    <source>
        <dbReference type="ARBA" id="ARBA00006252"/>
    </source>
</evidence>
<reference evidence="4 5" key="1">
    <citation type="submission" date="2017-09" db="EMBL/GenBank/DDBJ databases">
        <title>Biodiversity and function of Thalassospira species in the particle-attached aromatic-hydrocarbon-degrading consortia from the surface seawater of the China South Sea.</title>
        <authorList>
            <person name="Dong C."/>
            <person name="Lai Q."/>
            <person name="Shao Z."/>
        </authorList>
    </citation>
    <scope>NUCLEOTIDE SEQUENCE [LARGE SCALE GENOMIC DNA]</scope>
    <source>
        <strain evidence="4 5">139Z-12</strain>
    </source>
</reference>
<organism evidence="4 5">
    <name type="scientific">Thalassospira lohafexi</name>
    <dbReference type="NCBI Taxonomy" id="744227"/>
    <lineage>
        <taxon>Bacteria</taxon>
        <taxon>Pseudomonadati</taxon>
        <taxon>Pseudomonadota</taxon>
        <taxon>Alphaproteobacteria</taxon>
        <taxon>Rhodospirillales</taxon>
        <taxon>Thalassospiraceae</taxon>
        <taxon>Thalassospira</taxon>
    </lineage>
</organism>
<evidence type="ECO:0000259" key="3">
    <source>
        <dbReference type="Pfam" id="PF02525"/>
    </source>
</evidence>
<protein>
    <submittedName>
        <fullName evidence="4">NADPH quinone oxidoreductase</fullName>
    </submittedName>
</protein>
<dbReference type="GO" id="GO:0005829">
    <property type="term" value="C:cytosol"/>
    <property type="evidence" value="ECO:0007669"/>
    <property type="project" value="TreeGrafter"/>
</dbReference>
<evidence type="ECO:0000313" key="4">
    <source>
        <dbReference type="EMBL" id="PKR57162.1"/>
    </source>
</evidence>
<dbReference type="InterPro" id="IPR029039">
    <property type="entry name" value="Flavoprotein-like_sf"/>
</dbReference>
<dbReference type="GO" id="GO:0003955">
    <property type="term" value="F:NAD(P)H dehydrogenase (quinone) activity"/>
    <property type="evidence" value="ECO:0007669"/>
    <property type="project" value="TreeGrafter"/>
</dbReference>
<accession>A0A2N3L2X3</accession>
<dbReference type="EMBL" id="NXGX01000007">
    <property type="protein sequence ID" value="PKR57162.1"/>
    <property type="molecule type" value="Genomic_DNA"/>
</dbReference>
<gene>
    <name evidence="4" type="ORF">COO92_17510</name>
</gene>
<dbReference type="AlphaFoldDB" id="A0A2N3L2X3"/>
<name>A0A2N3L2X3_9PROT</name>